<dbReference type="GO" id="GO:0006511">
    <property type="term" value="P:ubiquitin-dependent protein catabolic process"/>
    <property type="evidence" value="ECO:0007669"/>
    <property type="project" value="TreeGrafter"/>
</dbReference>
<evidence type="ECO:0000256" key="5">
    <source>
        <dbReference type="ARBA" id="ARBA00022786"/>
    </source>
</evidence>
<dbReference type="PANTHER" id="PTHR11254:SF67">
    <property type="entry name" value="E3 UBIQUITIN-PROTEIN LIGASE HUWE1"/>
    <property type="match status" value="1"/>
</dbReference>
<accession>A0A0C3TM71</accession>
<dbReference type="Proteomes" id="UP000011087">
    <property type="component" value="Unassembled WGS sequence"/>
</dbReference>
<dbReference type="GO" id="GO:0000209">
    <property type="term" value="P:protein polyubiquitination"/>
    <property type="evidence" value="ECO:0007669"/>
    <property type="project" value="TreeGrafter"/>
</dbReference>
<comment type="catalytic activity">
    <reaction evidence="1">
        <text>S-ubiquitinyl-[E2 ubiquitin-conjugating enzyme]-L-cysteine + [acceptor protein]-L-lysine = [E2 ubiquitin-conjugating enzyme]-L-cysteine + N(6)-ubiquitinyl-[acceptor protein]-L-lysine.</text>
        <dbReference type="EC" id="2.3.2.26"/>
    </reaction>
</comment>
<dbReference type="EnsemblProtists" id="EKX45009">
    <property type="protein sequence ID" value="EKX45009"/>
    <property type="gene ID" value="GUITHDRAFT_71756"/>
</dbReference>
<dbReference type="GO" id="GO:0005737">
    <property type="term" value="C:cytoplasm"/>
    <property type="evidence" value="ECO:0007669"/>
    <property type="project" value="TreeGrafter"/>
</dbReference>
<keyword evidence="4" id="KW-0808">Transferase</keyword>
<dbReference type="InterPro" id="IPR000569">
    <property type="entry name" value="HECT_dom"/>
</dbReference>
<evidence type="ECO:0000256" key="2">
    <source>
        <dbReference type="ARBA" id="ARBA00004906"/>
    </source>
</evidence>
<dbReference type="SMART" id="SM00119">
    <property type="entry name" value="HECTc"/>
    <property type="match status" value="1"/>
</dbReference>
<keyword evidence="9" id="KW-1185">Reference proteome</keyword>
<organism evidence="8 9">
    <name type="scientific">Guillardia theta (strain CCMP2712)</name>
    <name type="common">Cryptophyte</name>
    <dbReference type="NCBI Taxonomy" id="905079"/>
    <lineage>
        <taxon>Eukaryota</taxon>
        <taxon>Cryptophyceae</taxon>
        <taxon>Pyrenomonadales</taxon>
        <taxon>Geminigeraceae</taxon>
        <taxon>Guillardia</taxon>
    </lineage>
</organism>
<dbReference type="InterPro" id="IPR035983">
    <property type="entry name" value="Hect_E3_ubiquitin_ligase"/>
</dbReference>
<evidence type="ECO:0000256" key="4">
    <source>
        <dbReference type="ARBA" id="ARBA00022679"/>
    </source>
</evidence>
<evidence type="ECO:0000256" key="1">
    <source>
        <dbReference type="ARBA" id="ARBA00000885"/>
    </source>
</evidence>
<proteinExistence type="predicted"/>
<dbReference type="InterPro" id="IPR050409">
    <property type="entry name" value="E3_ubiq-protein_ligase"/>
</dbReference>
<dbReference type="Pfam" id="PF00632">
    <property type="entry name" value="HECT"/>
    <property type="match status" value="1"/>
</dbReference>
<evidence type="ECO:0000259" key="7">
    <source>
        <dbReference type="PROSITE" id="PS50237"/>
    </source>
</evidence>
<keyword evidence="5 6" id="KW-0833">Ubl conjugation pathway</keyword>
<dbReference type="PROSITE" id="PS50237">
    <property type="entry name" value="HECT"/>
    <property type="match status" value="1"/>
</dbReference>
<dbReference type="EC" id="2.3.2.26" evidence="3"/>
<reference evidence="9" key="2">
    <citation type="submission" date="2012-11" db="EMBL/GenBank/DDBJ databases">
        <authorList>
            <person name="Kuo A."/>
            <person name="Curtis B.A."/>
            <person name="Tanifuji G."/>
            <person name="Burki F."/>
            <person name="Gruber A."/>
            <person name="Irimia M."/>
            <person name="Maruyama S."/>
            <person name="Arias M.C."/>
            <person name="Ball S.G."/>
            <person name="Gile G.H."/>
            <person name="Hirakawa Y."/>
            <person name="Hopkins J.F."/>
            <person name="Rensing S.A."/>
            <person name="Schmutz J."/>
            <person name="Symeonidi A."/>
            <person name="Elias M."/>
            <person name="Eveleigh R.J."/>
            <person name="Herman E.K."/>
            <person name="Klute M.J."/>
            <person name="Nakayama T."/>
            <person name="Obornik M."/>
            <person name="Reyes-Prieto A."/>
            <person name="Armbrust E.V."/>
            <person name="Aves S.J."/>
            <person name="Beiko R.G."/>
            <person name="Coutinho P."/>
            <person name="Dacks J.B."/>
            <person name="Durnford D.G."/>
            <person name="Fast N.M."/>
            <person name="Green B.R."/>
            <person name="Grisdale C."/>
            <person name="Hempe F."/>
            <person name="Henrissat B."/>
            <person name="Hoppner M.P."/>
            <person name="Ishida K.-I."/>
            <person name="Kim E."/>
            <person name="Koreny L."/>
            <person name="Kroth P.G."/>
            <person name="Liu Y."/>
            <person name="Malik S.-B."/>
            <person name="Maier U.G."/>
            <person name="McRose D."/>
            <person name="Mock T."/>
            <person name="Neilson J.A."/>
            <person name="Onodera N.T."/>
            <person name="Poole A.M."/>
            <person name="Pritham E.J."/>
            <person name="Richards T.A."/>
            <person name="Rocap G."/>
            <person name="Roy S.W."/>
            <person name="Sarai C."/>
            <person name="Schaack S."/>
            <person name="Shirato S."/>
            <person name="Slamovits C.H."/>
            <person name="Spencer D.F."/>
            <person name="Suzuki S."/>
            <person name="Worden A.Z."/>
            <person name="Zauner S."/>
            <person name="Barry K."/>
            <person name="Bell C."/>
            <person name="Bharti A.K."/>
            <person name="Crow J.A."/>
            <person name="Grimwood J."/>
            <person name="Kramer R."/>
            <person name="Lindquist E."/>
            <person name="Lucas S."/>
            <person name="Salamov A."/>
            <person name="McFadden G.I."/>
            <person name="Lane C.E."/>
            <person name="Keeling P.J."/>
            <person name="Gray M.W."/>
            <person name="Grigoriev I.V."/>
            <person name="Archibald J.M."/>
        </authorList>
    </citation>
    <scope>NUCLEOTIDE SEQUENCE</scope>
    <source>
        <strain evidence="9">CCMP2712</strain>
    </source>
</reference>
<reference evidence="9" key="1">
    <citation type="journal article" date="2012" name="Nature">
        <title>Algal genomes reveal evolutionary mosaicism and the fate of nucleomorphs.</title>
        <authorList>
            <consortium name="DOE Joint Genome Institute"/>
            <person name="Curtis B.A."/>
            <person name="Tanifuji G."/>
            <person name="Burki F."/>
            <person name="Gruber A."/>
            <person name="Irimia M."/>
            <person name="Maruyama S."/>
            <person name="Arias M.C."/>
            <person name="Ball S.G."/>
            <person name="Gile G.H."/>
            <person name="Hirakawa Y."/>
            <person name="Hopkins J.F."/>
            <person name="Kuo A."/>
            <person name="Rensing S.A."/>
            <person name="Schmutz J."/>
            <person name="Symeonidi A."/>
            <person name="Elias M."/>
            <person name="Eveleigh R.J."/>
            <person name="Herman E.K."/>
            <person name="Klute M.J."/>
            <person name="Nakayama T."/>
            <person name="Obornik M."/>
            <person name="Reyes-Prieto A."/>
            <person name="Armbrust E.V."/>
            <person name="Aves S.J."/>
            <person name="Beiko R.G."/>
            <person name="Coutinho P."/>
            <person name="Dacks J.B."/>
            <person name="Durnford D.G."/>
            <person name="Fast N.M."/>
            <person name="Green B.R."/>
            <person name="Grisdale C.J."/>
            <person name="Hempel F."/>
            <person name="Henrissat B."/>
            <person name="Hoppner M.P."/>
            <person name="Ishida K."/>
            <person name="Kim E."/>
            <person name="Koreny L."/>
            <person name="Kroth P.G."/>
            <person name="Liu Y."/>
            <person name="Malik S.B."/>
            <person name="Maier U.G."/>
            <person name="McRose D."/>
            <person name="Mock T."/>
            <person name="Neilson J.A."/>
            <person name="Onodera N.T."/>
            <person name="Poole A.M."/>
            <person name="Pritham E.J."/>
            <person name="Richards T.A."/>
            <person name="Rocap G."/>
            <person name="Roy S.W."/>
            <person name="Sarai C."/>
            <person name="Schaack S."/>
            <person name="Shirato S."/>
            <person name="Slamovits C.H."/>
            <person name="Spencer D.F."/>
            <person name="Suzuki S."/>
            <person name="Worden A.Z."/>
            <person name="Zauner S."/>
            <person name="Barry K."/>
            <person name="Bell C."/>
            <person name="Bharti A.K."/>
            <person name="Crow J.A."/>
            <person name="Grimwood J."/>
            <person name="Kramer R."/>
            <person name="Lindquist E."/>
            <person name="Lucas S."/>
            <person name="Salamov A."/>
            <person name="McFadden G.I."/>
            <person name="Lane C.E."/>
            <person name="Keeling P.J."/>
            <person name="Gray M.W."/>
            <person name="Grigoriev I.V."/>
            <person name="Archibald J.M."/>
        </authorList>
    </citation>
    <scope>NUCLEOTIDE SEQUENCE</scope>
    <source>
        <strain evidence="9">CCMP2712</strain>
    </source>
</reference>
<feature type="domain" description="HECT" evidence="7">
    <location>
        <begin position="1"/>
        <end position="227"/>
    </location>
</feature>
<dbReference type="SUPFAM" id="SSF56204">
    <property type="entry name" value="Hect, E3 ligase catalytic domain"/>
    <property type="match status" value="1"/>
</dbReference>
<sequence length="227" mass="25991">MELEDLKEVDKEVHSNLKWIVNNPVKDLNLTFEHCMESNGKVHEIPLKPGGQAMYVNETNKNEFVSLVVSCRTTRAVRQQLRAMREGFNSCIPSNVYEAITVEDLSTIISGTCEVDVDDWRKHTELVGWKASDNVVKWFFEMLEQASNEFRCCVLKFSCALSRPPAGGFRRMPNKFRICKTELPLPRLPTAHTCFAEIVLPEYQTRDDLIQAFQRVVVEGMDNFGIS</sequence>
<dbReference type="PANTHER" id="PTHR11254">
    <property type="entry name" value="HECT DOMAIN UBIQUITIN-PROTEIN LIGASE"/>
    <property type="match status" value="1"/>
</dbReference>
<name>A0A0C3TM71_GUITC</name>
<comment type="pathway">
    <text evidence="2">Protein modification; protein ubiquitination.</text>
</comment>
<evidence type="ECO:0000313" key="9">
    <source>
        <dbReference type="Proteomes" id="UP000011087"/>
    </source>
</evidence>
<reference evidence="8" key="3">
    <citation type="submission" date="2015-06" db="UniProtKB">
        <authorList>
            <consortium name="EnsemblProtists"/>
        </authorList>
    </citation>
    <scope>IDENTIFICATION</scope>
</reference>
<dbReference type="Gene3D" id="3.30.2160.10">
    <property type="entry name" value="Hect, E3 ligase catalytic domain"/>
    <property type="match status" value="1"/>
</dbReference>
<feature type="active site" description="Glycyl thioester intermediate" evidence="6">
    <location>
        <position position="194"/>
    </location>
</feature>
<dbReference type="Gene3D" id="3.90.1750.10">
    <property type="entry name" value="Hect, E3 ligase catalytic domains"/>
    <property type="match status" value="1"/>
</dbReference>
<evidence type="ECO:0000313" key="8">
    <source>
        <dbReference type="EnsemblProtists" id="EKX45009"/>
    </source>
</evidence>
<evidence type="ECO:0000256" key="3">
    <source>
        <dbReference type="ARBA" id="ARBA00012485"/>
    </source>
</evidence>
<dbReference type="OMA" id="KFRICKT"/>
<protein>
    <recommendedName>
        <fullName evidence="3">HECT-type E3 ubiquitin transferase</fullName>
        <ecNumber evidence="3">2.3.2.26</ecNumber>
    </recommendedName>
</protein>
<dbReference type="AlphaFoldDB" id="A0A0C3TM71"/>
<dbReference type="Gene3D" id="3.30.2410.10">
    <property type="entry name" value="Hect, E3 ligase catalytic domain"/>
    <property type="match status" value="1"/>
</dbReference>
<dbReference type="GO" id="GO:0061630">
    <property type="term" value="F:ubiquitin protein ligase activity"/>
    <property type="evidence" value="ECO:0007669"/>
    <property type="project" value="UniProtKB-EC"/>
</dbReference>
<evidence type="ECO:0000256" key="6">
    <source>
        <dbReference type="PROSITE-ProRule" id="PRU00104"/>
    </source>
</evidence>